<evidence type="ECO:0000313" key="2">
    <source>
        <dbReference type="WBParaSite" id="nRc.2.0.1.t23970-RA"/>
    </source>
</evidence>
<organism evidence="1 2">
    <name type="scientific">Romanomermis culicivorax</name>
    <name type="common">Nematode worm</name>
    <dbReference type="NCBI Taxonomy" id="13658"/>
    <lineage>
        <taxon>Eukaryota</taxon>
        <taxon>Metazoa</taxon>
        <taxon>Ecdysozoa</taxon>
        <taxon>Nematoda</taxon>
        <taxon>Enoplea</taxon>
        <taxon>Dorylaimia</taxon>
        <taxon>Mermithida</taxon>
        <taxon>Mermithoidea</taxon>
        <taxon>Mermithidae</taxon>
        <taxon>Romanomermis</taxon>
    </lineage>
</organism>
<name>A0A915JDU8_ROMCU</name>
<proteinExistence type="predicted"/>
<dbReference type="Proteomes" id="UP000887565">
    <property type="component" value="Unplaced"/>
</dbReference>
<dbReference type="WBParaSite" id="nRc.2.0.1.t23970-RA">
    <property type="protein sequence ID" value="nRc.2.0.1.t23970-RA"/>
    <property type="gene ID" value="nRc.2.0.1.g23970"/>
</dbReference>
<dbReference type="AlphaFoldDB" id="A0A915JDU8"/>
<sequence>MEEYPNDAKKAIEQYQGFIQTKESTTNLLDHTYNYEWASFNGEKRAISAHQQGAQQVKNRLQRYCSQLTCLGFNS</sequence>
<keyword evidence="1" id="KW-1185">Reference proteome</keyword>
<evidence type="ECO:0000313" key="1">
    <source>
        <dbReference type="Proteomes" id="UP000887565"/>
    </source>
</evidence>
<protein>
    <submittedName>
        <fullName evidence="2">Uncharacterized protein</fullName>
    </submittedName>
</protein>
<reference evidence="2" key="1">
    <citation type="submission" date="2022-11" db="UniProtKB">
        <authorList>
            <consortium name="WormBaseParasite"/>
        </authorList>
    </citation>
    <scope>IDENTIFICATION</scope>
</reference>
<accession>A0A915JDU8</accession>